<feature type="region of interest" description="Disordered" evidence="1">
    <location>
        <begin position="295"/>
        <end position="331"/>
    </location>
</feature>
<organism evidence="2 3">
    <name type="scientific">Sulfuricaulis limicola</name>
    <dbReference type="NCBI Taxonomy" id="1620215"/>
    <lineage>
        <taxon>Bacteria</taxon>
        <taxon>Pseudomonadati</taxon>
        <taxon>Pseudomonadota</taxon>
        <taxon>Gammaproteobacteria</taxon>
        <taxon>Acidiferrobacterales</taxon>
        <taxon>Acidiferrobacteraceae</taxon>
        <taxon>Sulfuricaulis</taxon>
    </lineage>
</organism>
<feature type="compositionally biased region" description="Basic and acidic residues" evidence="1">
    <location>
        <begin position="65"/>
        <end position="77"/>
    </location>
</feature>
<feature type="region of interest" description="Disordered" evidence="1">
    <location>
        <begin position="29"/>
        <end position="89"/>
    </location>
</feature>
<feature type="region of interest" description="Disordered" evidence="1">
    <location>
        <begin position="145"/>
        <end position="164"/>
    </location>
</feature>
<evidence type="ECO:0000313" key="2">
    <source>
        <dbReference type="EMBL" id="BAV33197.1"/>
    </source>
</evidence>
<dbReference type="EMBL" id="AP014879">
    <property type="protein sequence ID" value="BAV33197.1"/>
    <property type="molecule type" value="Genomic_DNA"/>
</dbReference>
<gene>
    <name evidence="2" type="ORF">SCL_0877</name>
</gene>
<dbReference type="RefSeq" id="WP_148664974.1">
    <property type="nucleotide sequence ID" value="NZ_AP014879.1"/>
</dbReference>
<dbReference type="AlphaFoldDB" id="A0A1B4XEF6"/>
<feature type="region of interest" description="Disordered" evidence="1">
    <location>
        <begin position="420"/>
        <end position="456"/>
    </location>
</feature>
<feature type="compositionally biased region" description="Low complexity" evidence="1">
    <location>
        <begin position="386"/>
        <end position="400"/>
    </location>
</feature>
<feature type="region of interest" description="Disordered" evidence="1">
    <location>
        <begin position="470"/>
        <end position="551"/>
    </location>
</feature>
<feature type="compositionally biased region" description="Pro residues" evidence="1">
    <location>
        <begin position="539"/>
        <end position="549"/>
    </location>
</feature>
<keyword evidence="3" id="KW-1185">Reference proteome</keyword>
<sequence length="598" mass="62700">METSDPKYKHKPSEKHTLEEVLKSLQDLIRNDLAEGASGAAKPGSAPTESRQHGGASPATANAQPRRDNTPGLREDFAPVAPGSGPVNLDAVMRSLKDLIGNELNVGDTPPAAPAETAPASAHEEYLATEEKIEEYVPEELGRLDDVPDLGAESTAPGSVPVTPTLAESFAPVEIIEETLPQGFTPLDEELTLEELAEATPPQADAPEEIIEETLPQGFAPLDEELTLEDLAEVAPPPPALPETPDLPGEISPELAVEPGITPPPSAPEAPPVTNDNIVPGTQQEMFLEELPPIELRMPPPDAKTAPVTEPAPEPETSMAPAAGTPETEIDKRNTEQALPTIEVEENFDTGNYFSTAGPPAENPSPASEELITLDVEISGAPETMPPGVATPAPTTGAPPASEPPAAPVEKKITLEIVSGPLLDDPQDRSEVDFDTLGLEPSPPEPTPPLVTAETPAPETELPVIVVEPDLSPVPEPETPKTPEKASATEIRAETRPAAEPPPAAVESAPKGAPESFNLDDIPVLNEVVAPPAGSVPTPTTPPAPPLPAPDRARDLVVRAVAKLNVEMRKTGGAGLDTKTILRLQQLIRQELEKSGGK</sequence>
<dbReference type="InParanoid" id="A0A1B4XEF6"/>
<dbReference type="KEGG" id="slim:SCL_0877"/>
<feature type="region of interest" description="Disordered" evidence="1">
    <location>
        <begin position="234"/>
        <end position="279"/>
    </location>
</feature>
<proteinExistence type="predicted"/>
<dbReference type="Proteomes" id="UP000243180">
    <property type="component" value="Chromosome"/>
</dbReference>
<feature type="compositionally biased region" description="Low complexity" evidence="1">
    <location>
        <begin position="303"/>
        <end position="317"/>
    </location>
</feature>
<feature type="compositionally biased region" description="Pro residues" evidence="1">
    <location>
        <begin position="261"/>
        <end position="271"/>
    </location>
</feature>
<evidence type="ECO:0000313" key="3">
    <source>
        <dbReference type="Proteomes" id="UP000243180"/>
    </source>
</evidence>
<feature type="region of interest" description="Disordered" evidence="1">
    <location>
        <begin position="380"/>
        <end position="407"/>
    </location>
</feature>
<feature type="compositionally biased region" description="Low complexity" evidence="1">
    <location>
        <begin position="528"/>
        <end position="538"/>
    </location>
</feature>
<feature type="compositionally biased region" description="Low complexity" evidence="1">
    <location>
        <begin position="34"/>
        <end position="47"/>
    </location>
</feature>
<accession>A0A1B4XEF6</accession>
<reference evidence="2 3" key="1">
    <citation type="submission" date="2015-05" db="EMBL/GenBank/DDBJ databases">
        <title>Complete genome sequence of a sulfur-oxidizing gammaproteobacterium strain HA5.</title>
        <authorList>
            <person name="Miura A."/>
            <person name="Kojima H."/>
            <person name="Fukui M."/>
        </authorList>
    </citation>
    <scope>NUCLEOTIDE SEQUENCE [LARGE SCALE GENOMIC DNA]</scope>
    <source>
        <strain evidence="2 3">HA5</strain>
    </source>
</reference>
<evidence type="ECO:0000256" key="1">
    <source>
        <dbReference type="SAM" id="MobiDB-lite"/>
    </source>
</evidence>
<feature type="region of interest" description="Disordered" evidence="1">
    <location>
        <begin position="102"/>
        <end position="123"/>
    </location>
</feature>
<protein>
    <submittedName>
        <fullName evidence="2">Uncharacterized protein</fullName>
    </submittedName>
</protein>
<name>A0A1B4XEF6_9GAMM</name>